<dbReference type="GO" id="GO:0034464">
    <property type="term" value="C:BBSome"/>
    <property type="evidence" value="ECO:0007669"/>
    <property type="project" value="TreeGrafter"/>
</dbReference>
<dbReference type="GO" id="GO:0005930">
    <property type="term" value="C:axoneme"/>
    <property type="evidence" value="ECO:0007669"/>
    <property type="project" value="TreeGrafter"/>
</dbReference>
<dbReference type="AlphaFoldDB" id="A0A812BMV3"/>
<dbReference type="Pfam" id="PF23361">
    <property type="entry name" value="BBS7_pf"/>
    <property type="match status" value="1"/>
</dbReference>
<evidence type="ECO:0000259" key="3">
    <source>
        <dbReference type="Pfam" id="PF23360"/>
    </source>
</evidence>
<dbReference type="InterPro" id="IPR036322">
    <property type="entry name" value="WD40_repeat_dom_sf"/>
</dbReference>
<dbReference type="Pfam" id="PF23360">
    <property type="entry name" value="BBS7_GAE"/>
    <property type="match status" value="1"/>
</dbReference>
<dbReference type="Proteomes" id="UP000597762">
    <property type="component" value="Unassembled WGS sequence"/>
</dbReference>
<protein>
    <recommendedName>
        <fullName evidence="8">Bardet-Biedl syndrome 7</fullName>
    </recommendedName>
</protein>
<reference evidence="6" key="1">
    <citation type="submission" date="2021-01" db="EMBL/GenBank/DDBJ databases">
        <authorList>
            <person name="Li R."/>
            <person name="Bekaert M."/>
        </authorList>
    </citation>
    <scope>NUCLEOTIDE SEQUENCE</scope>
    <source>
        <strain evidence="6">Farmed</strain>
    </source>
</reference>
<accession>A0A812BMV3</accession>
<dbReference type="GO" id="GO:0060271">
    <property type="term" value="P:cilium assembly"/>
    <property type="evidence" value="ECO:0007669"/>
    <property type="project" value="TreeGrafter"/>
</dbReference>
<dbReference type="GO" id="GO:0016020">
    <property type="term" value="C:membrane"/>
    <property type="evidence" value="ECO:0007669"/>
    <property type="project" value="TreeGrafter"/>
</dbReference>
<evidence type="ECO:0000256" key="1">
    <source>
        <dbReference type="SAM" id="Coils"/>
    </source>
</evidence>
<dbReference type="InterPro" id="IPR056335">
    <property type="entry name" value="BBS7_hairpin"/>
</dbReference>
<dbReference type="InterPro" id="IPR056333">
    <property type="entry name" value="BBS7_pf_dom"/>
</dbReference>
<dbReference type="EMBL" id="CAHIKZ030000709">
    <property type="protein sequence ID" value="CAE1234858.1"/>
    <property type="molecule type" value="Genomic_DNA"/>
</dbReference>
<proteinExistence type="predicted"/>
<feature type="coiled-coil region" evidence="1">
    <location>
        <begin position="621"/>
        <end position="655"/>
    </location>
</feature>
<evidence type="ECO:0000313" key="7">
    <source>
        <dbReference type="Proteomes" id="UP000597762"/>
    </source>
</evidence>
<organism evidence="6 7">
    <name type="scientific">Acanthosepion pharaonis</name>
    <name type="common">Pharaoh cuttlefish</name>
    <name type="synonym">Sepia pharaonis</name>
    <dbReference type="NCBI Taxonomy" id="158019"/>
    <lineage>
        <taxon>Eukaryota</taxon>
        <taxon>Metazoa</taxon>
        <taxon>Spiralia</taxon>
        <taxon>Lophotrochozoa</taxon>
        <taxon>Mollusca</taxon>
        <taxon>Cephalopoda</taxon>
        <taxon>Coleoidea</taxon>
        <taxon>Decapodiformes</taxon>
        <taxon>Sepiida</taxon>
        <taxon>Sepiina</taxon>
        <taxon>Sepiidae</taxon>
        <taxon>Acanthosepion</taxon>
    </lineage>
</organism>
<evidence type="ECO:0000259" key="2">
    <source>
        <dbReference type="Pfam" id="PF23349"/>
    </source>
</evidence>
<feature type="domain" description="BBS7 beta-propeller" evidence="5">
    <location>
        <begin position="21"/>
        <end position="317"/>
    </location>
</feature>
<evidence type="ECO:0008006" key="8">
    <source>
        <dbReference type="Google" id="ProtNLM"/>
    </source>
</evidence>
<dbReference type="Pfam" id="PF23743">
    <property type="entry name" value="Beta-prop_BBS7"/>
    <property type="match status" value="1"/>
</dbReference>
<gene>
    <name evidence="6" type="ORF">SPHA_19551</name>
</gene>
<name>A0A812BMV3_ACAPH</name>
<dbReference type="OrthoDB" id="414590at2759"/>
<dbReference type="SUPFAM" id="SSF50978">
    <property type="entry name" value="WD40 repeat-like"/>
    <property type="match status" value="1"/>
</dbReference>
<feature type="domain" description="BBS7 helical hairpin" evidence="2">
    <location>
        <begin position="595"/>
        <end position="670"/>
    </location>
</feature>
<dbReference type="InterPro" id="IPR056334">
    <property type="entry name" value="BBS7_GAE_dom"/>
</dbReference>
<dbReference type="PANTHER" id="PTHR16074">
    <property type="entry name" value="BARDET-BIEDL SYNDROME 7 PROTEIN"/>
    <property type="match status" value="1"/>
</dbReference>
<keyword evidence="7" id="KW-1185">Reference proteome</keyword>
<keyword evidence="1" id="KW-0175">Coiled coil</keyword>
<feature type="domain" description="BBS7 platform" evidence="4">
    <location>
        <begin position="490"/>
        <end position="592"/>
    </location>
</feature>
<feature type="domain" description="BBS7 GAE" evidence="3">
    <location>
        <begin position="376"/>
        <end position="482"/>
    </location>
</feature>
<comment type="caution">
    <text evidence="6">The sequence shown here is derived from an EMBL/GenBank/DDBJ whole genome shotgun (WGS) entry which is preliminary data.</text>
</comment>
<evidence type="ECO:0000259" key="4">
    <source>
        <dbReference type="Pfam" id="PF23361"/>
    </source>
</evidence>
<dbReference type="GO" id="GO:0036064">
    <property type="term" value="C:ciliary basal body"/>
    <property type="evidence" value="ECO:0007669"/>
    <property type="project" value="TreeGrafter"/>
</dbReference>
<dbReference type="GO" id="GO:0008104">
    <property type="term" value="P:intracellular protein localization"/>
    <property type="evidence" value="ECO:0007669"/>
    <property type="project" value="TreeGrafter"/>
</dbReference>
<evidence type="ECO:0000259" key="5">
    <source>
        <dbReference type="Pfam" id="PF23743"/>
    </source>
</evidence>
<dbReference type="PANTHER" id="PTHR16074:SF4">
    <property type="entry name" value="BARDET-BIEDL SYNDROME 7 PROTEIN"/>
    <property type="match status" value="1"/>
</dbReference>
<dbReference type="GO" id="GO:0043005">
    <property type="term" value="C:neuron projection"/>
    <property type="evidence" value="ECO:0007669"/>
    <property type="project" value="TreeGrafter"/>
</dbReference>
<dbReference type="InterPro" id="IPR056332">
    <property type="entry name" value="Beta-prop_BBS7"/>
</dbReference>
<evidence type="ECO:0000313" key="6">
    <source>
        <dbReference type="EMBL" id="CAE1234858.1"/>
    </source>
</evidence>
<dbReference type="Pfam" id="PF23349">
    <property type="entry name" value="BBS7_hp"/>
    <property type="match status" value="1"/>
</dbReference>
<sequence>MDLNLTRIDYTQVGLTSPKTMELLPLAGKTQKIAIADNDGVVQCFSMKKGEVITQFKTLPSQKIQRLKLGGVHDAPKSNIFVASASEVRGFSKKGKQFLAFNTNISETIQSMYVEGADLFVCGNYIFNHYKECKDIHNMLCTDKINDVLCLPQTKEAVTTPVIACQDRLLRVIKGSDVLFKVEVPGPPSVLELFDKDGGAERNEVIYGTADGRIGLLELGSSEEVQRWKIENLKRNGGVTCLDMFDITGDGVMDLLVGRDDGLVDIYSFDESAQPFHKYAHTCNESITSIQGGIVGSPGYPEIVCSTYPGWVIGLTTEPLTKRGGIATEALDQATKIKMSDLKQELEEIHKNVLQQREKFQNSGLDKCSVSSINNFHMNTRFVLNGDEACYLLSVELQSPIDNILIQSDVVIHMMDVDKNSAVVSFSACQPENGNCLLATYRCQASTTRLDLKIRTVEGQYGTLQVYVTPRTQPRICQVRQFAIKPLSLHLRTHSFDANRPFNSLKLKGQFSLAEAHSWVRSCLPEFPEKPPMGDTVTFHFVSSFQQTMLECSYSKGEVIFRSDNISTISILKDFLTAEATKRKIHLNITYDIDENSATYILNLMHPKLQNQLSLARKVQILEALKELQVHEKDLSFLSEDYKQIIDNADDIKEKFAQQPFLLDRLYDIL</sequence>